<dbReference type="Gene3D" id="1.10.287.130">
    <property type="match status" value="1"/>
</dbReference>
<dbReference type="InterPro" id="IPR052162">
    <property type="entry name" value="Sensor_kinase/Photoreceptor"/>
</dbReference>
<comment type="catalytic activity">
    <reaction evidence="1">
        <text>ATP + protein L-histidine = ADP + protein N-phospho-L-histidine.</text>
        <dbReference type="EC" id="2.7.13.3"/>
    </reaction>
</comment>
<dbReference type="PROSITE" id="PS50109">
    <property type="entry name" value="HIS_KIN"/>
    <property type="match status" value="1"/>
</dbReference>
<dbReference type="Proteomes" id="UP000253383">
    <property type="component" value="Unassembled WGS sequence"/>
</dbReference>
<dbReference type="InterPro" id="IPR000700">
    <property type="entry name" value="PAS-assoc_C"/>
</dbReference>
<feature type="domain" description="PAS" evidence="8">
    <location>
        <begin position="629"/>
        <end position="700"/>
    </location>
</feature>
<dbReference type="Gene3D" id="3.30.565.10">
    <property type="entry name" value="Histidine kinase-like ATPase, C-terminal domain"/>
    <property type="match status" value="1"/>
</dbReference>
<comment type="caution">
    <text evidence="10">The sequence shown here is derived from an EMBL/GenBank/DDBJ whole genome shotgun (WGS) entry which is preliminary data.</text>
</comment>
<dbReference type="EMBL" id="QOWE01000003">
    <property type="protein sequence ID" value="RCR70932.1"/>
    <property type="molecule type" value="Genomic_DNA"/>
</dbReference>
<dbReference type="InterPro" id="IPR036890">
    <property type="entry name" value="HATPase_C_sf"/>
</dbReference>
<keyword evidence="4" id="KW-0808">Transferase</keyword>
<evidence type="ECO:0000256" key="5">
    <source>
        <dbReference type="ARBA" id="ARBA00022777"/>
    </source>
</evidence>
<dbReference type="SUPFAM" id="SSF55785">
    <property type="entry name" value="PYP-like sensor domain (PAS domain)"/>
    <property type="match status" value="4"/>
</dbReference>
<name>A0A368JTZ7_9BACT</name>
<sequence>MVSKQTPNPNLPRFLAGGGEVGQLLRAFDWSKSPLGEPDQWPQSLKTAVSIVLRSSYPMFIWWGPELINLHNDAYVPLMGHKHPAFLGKPANELWSEIWEESLLPMKTLVFEQQESIYGQDLMLLLERKEFPEEGYFNFSYSPIIDENGEVGGLFCACHEETDKVLQQRRLQTLNALTSQVLSAKTKVEVGRMAIDILGQNYKDIPFAAFYLIDPSGQEAHLIHCSGVRPDENPFEKTVSLADATTDEFWQLHTAVETGQPVRIQGVSKKIRMLVQSLTDRLPDSAYIVPVQKTGSGNKIGILVVGLNPHRNFDTDYQHFVEQIGTQIAITIDILVLHETEFNQAKWLAEIDRQAQLTIAHNRLKAEDHIRNVINQAPVGIAVLQGTHFVFEAANAAYLNLIGKSAEQTLGKTILEALPEVRDQGILELLIRVVETGEPFFGNEFAVALNRFGKTDIVYVNFVYQPLREADQSVSGIIVVANEVTELVKSKHATQESERQFRNLVIQSPIAMAIFRGTDLIIEIANETMLKTLWKRPFSEVQGKKLLEVFPELHDQPFPDLLANVFKTGQSCTEKEALAYVNTPEGMGKYYFDFEYAPLFESDASVSGIMVTVNDVTEKVEARNSIFEAEQRSRLAVEAAEMGTYDWDIEHGIFQYSERLVEIFGLAPNQPHQHAEFSGAIHPDDLPIRAKAHEEAFKTGRLYYEARLARPDHAVHWVRAIGKVIFDAQQKPVRLLGSAIDITQQVEARKNLEEIAEELEKRVTERTLELRNTNAELVRTNHELEQFAYIASHDLQEPLRKIQTFTELLTGSLHDEESSINLMSKISSSAQRMSDLIKDVLEYSRLSRTDELFIKTDLNLILANVKTDFELLIEQKNAVIIQDKLPILNAIPQQLNQLFSNLIGNSLKFSEKNPEIRISSTLLLPEEVRAMPNLQSDRPYVKLNFKDNGIGFEQQYAEQIFTIFHRLNGRKSYSGTGIGLALCKKIVENHQGLITAESELNKGASFTIYLPV</sequence>
<dbReference type="InterPro" id="IPR013655">
    <property type="entry name" value="PAS_fold_3"/>
</dbReference>
<dbReference type="CDD" id="cd00082">
    <property type="entry name" value="HisKA"/>
    <property type="match status" value="1"/>
</dbReference>
<gene>
    <name evidence="10" type="ORF">DUE52_04930</name>
</gene>
<evidence type="ECO:0000313" key="11">
    <source>
        <dbReference type="Proteomes" id="UP000253383"/>
    </source>
</evidence>
<feature type="domain" description="PAC" evidence="9">
    <location>
        <begin position="702"/>
        <end position="754"/>
    </location>
</feature>
<dbReference type="RefSeq" id="WP_114404846.1">
    <property type="nucleotide sequence ID" value="NZ_QOWE01000003.1"/>
</dbReference>
<dbReference type="PROSITE" id="PS50112">
    <property type="entry name" value="PAS"/>
    <property type="match status" value="2"/>
</dbReference>
<evidence type="ECO:0000259" key="9">
    <source>
        <dbReference type="PROSITE" id="PS50113"/>
    </source>
</evidence>
<dbReference type="InterPro" id="IPR029016">
    <property type="entry name" value="GAF-like_dom_sf"/>
</dbReference>
<dbReference type="SMART" id="SM00091">
    <property type="entry name" value="PAS"/>
    <property type="match status" value="3"/>
</dbReference>
<dbReference type="PRINTS" id="PR00344">
    <property type="entry name" value="BCTRLSENSOR"/>
</dbReference>
<dbReference type="InterPro" id="IPR005467">
    <property type="entry name" value="His_kinase_dom"/>
</dbReference>
<evidence type="ECO:0000256" key="1">
    <source>
        <dbReference type="ARBA" id="ARBA00000085"/>
    </source>
</evidence>
<feature type="coiled-coil region" evidence="6">
    <location>
        <begin position="742"/>
        <end position="776"/>
    </location>
</feature>
<accession>A0A368JTZ7</accession>
<keyword evidence="11" id="KW-1185">Reference proteome</keyword>
<dbReference type="InterPro" id="IPR013656">
    <property type="entry name" value="PAS_4"/>
</dbReference>
<evidence type="ECO:0000313" key="10">
    <source>
        <dbReference type="EMBL" id="RCR70932.1"/>
    </source>
</evidence>
<dbReference type="SMART" id="SM00388">
    <property type="entry name" value="HisKA"/>
    <property type="match status" value="1"/>
</dbReference>
<dbReference type="SUPFAM" id="SSF55781">
    <property type="entry name" value="GAF domain-like"/>
    <property type="match status" value="1"/>
</dbReference>
<dbReference type="Pfam" id="PF00512">
    <property type="entry name" value="HisKA"/>
    <property type="match status" value="1"/>
</dbReference>
<dbReference type="NCBIfam" id="TIGR00229">
    <property type="entry name" value="sensory_box"/>
    <property type="match status" value="2"/>
</dbReference>
<evidence type="ECO:0000256" key="4">
    <source>
        <dbReference type="ARBA" id="ARBA00022679"/>
    </source>
</evidence>
<evidence type="ECO:0000256" key="3">
    <source>
        <dbReference type="ARBA" id="ARBA00022553"/>
    </source>
</evidence>
<dbReference type="InterPro" id="IPR003661">
    <property type="entry name" value="HisK_dim/P_dom"/>
</dbReference>
<proteinExistence type="predicted"/>
<dbReference type="SMART" id="SM00387">
    <property type="entry name" value="HATPase_c"/>
    <property type="match status" value="1"/>
</dbReference>
<dbReference type="Gene3D" id="3.30.450.20">
    <property type="entry name" value="PAS domain"/>
    <property type="match status" value="4"/>
</dbReference>
<dbReference type="Pfam" id="PF13185">
    <property type="entry name" value="GAF_2"/>
    <property type="match status" value="1"/>
</dbReference>
<dbReference type="InterPro" id="IPR001610">
    <property type="entry name" value="PAC"/>
</dbReference>
<evidence type="ECO:0000256" key="2">
    <source>
        <dbReference type="ARBA" id="ARBA00012438"/>
    </source>
</evidence>
<dbReference type="InterPro" id="IPR003594">
    <property type="entry name" value="HATPase_dom"/>
</dbReference>
<feature type="domain" description="PAS" evidence="8">
    <location>
        <begin position="366"/>
        <end position="437"/>
    </location>
</feature>
<dbReference type="SUPFAM" id="SSF55874">
    <property type="entry name" value="ATPase domain of HSP90 chaperone/DNA topoisomerase II/histidine kinase"/>
    <property type="match status" value="1"/>
</dbReference>
<dbReference type="Pfam" id="PF02518">
    <property type="entry name" value="HATPase_c"/>
    <property type="match status" value="1"/>
</dbReference>
<dbReference type="CDD" id="cd00130">
    <property type="entry name" value="PAS"/>
    <property type="match status" value="2"/>
</dbReference>
<dbReference type="GO" id="GO:0000155">
    <property type="term" value="F:phosphorelay sensor kinase activity"/>
    <property type="evidence" value="ECO:0007669"/>
    <property type="project" value="InterPro"/>
</dbReference>
<dbReference type="Pfam" id="PF08447">
    <property type="entry name" value="PAS_3"/>
    <property type="match status" value="1"/>
</dbReference>
<dbReference type="EC" id="2.7.13.3" evidence="2"/>
<protein>
    <recommendedName>
        <fullName evidence="2">histidine kinase</fullName>
        <ecNumber evidence="2">2.7.13.3</ecNumber>
    </recommendedName>
</protein>
<dbReference type="PANTHER" id="PTHR43304:SF1">
    <property type="entry name" value="PAC DOMAIN-CONTAINING PROTEIN"/>
    <property type="match status" value="1"/>
</dbReference>
<dbReference type="OrthoDB" id="9766459at2"/>
<evidence type="ECO:0000256" key="6">
    <source>
        <dbReference type="SAM" id="Coils"/>
    </source>
</evidence>
<feature type="domain" description="Histidine kinase" evidence="7">
    <location>
        <begin position="790"/>
        <end position="1012"/>
    </location>
</feature>
<dbReference type="Gene3D" id="3.30.450.40">
    <property type="match status" value="1"/>
</dbReference>
<reference evidence="10 11" key="1">
    <citation type="submission" date="2018-07" db="EMBL/GenBank/DDBJ databases">
        <title>Genome analysis of Larkinella rosea.</title>
        <authorList>
            <person name="Zhou Z."/>
            <person name="Wang G."/>
        </authorList>
    </citation>
    <scope>NUCLEOTIDE SEQUENCE [LARGE SCALE GENOMIC DNA]</scope>
    <source>
        <strain evidence="11">zzj9</strain>
    </source>
</reference>
<dbReference type="InterPro" id="IPR035965">
    <property type="entry name" value="PAS-like_dom_sf"/>
</dbReference>
<keyword evidence="3" id="KW-0597">Phosphoprotein</keyword>
<dbReference type="PANTHER" id="PTHR43304">
    <property type="entry name" value="PHYTOCHROME-LIKE PROTEIN CPH1"/>
    <property type="match status" value="1"/>
</dbReference>
<dbReference type="InterPro" id="IPR004358">
    <property type="entry name" value="Sig_transdc_His_kin-like_C"/>
</dbReference>
<dbReference type="Gene3D" id="2.10.70.100">
    <property type="match status" value="1"/>
</dbReference>
<dbReference type="PROSITE" id="PS50113">
    <property type="entry name" value="PAC"/>
    <property type="match status" value="1"/>
</dbReference>
<dbReference type="InterPro" id="IPR000014">
    <property type="entry name" value="PAS"/>
</dbReference>
<keyword evidence="6" id="KW-0175">Coiled coil</keyword>
<evidence type="ECO:0000259" key="8">
    <source>
        <dbReference type="PROSITE" id="PS50112"/>
    </source>
</evidence>
<dbReference type="Pfam" id="PF08448">
    <property type="entry name" value="PAS_4"/>
    <property type="match status" value="2"/>
</dbReference>
<dbReference type="SMART" id="SM00086">
    <property type="entry name" value="PAC"/>
    <property type="match status" value="3"/>
</dbReference>
<dbReference type="InterPro" id="IPR003018">
    <property type="entry name" value="GAF"/>
</dbReference>
<dbReference type="AlphaFoldDB" id="A0A368JTZ7"/>
<keyword evidence="5" id="KW-0418">Kinase</keyword>
<organism evidence="10 11">
    <name type="scientific">Larkinella punicea</name>
    <dbReference type="NCBI Taxonomy" id="2315727"/>
    <lineage>
        <taxon>Bacteria</taxon>
        <taxon>Pseudomonadati</taxon>
        <taxon>Bacteroidota</taxon>
        <taxon>Cytophagia</taxon>
        <taxon>Cytophagales</taxon>
        <taxon>Spirosomataceae</taxon>
        <taxon>Larkinella</taxon>
    </lineage>
</organism>
<dbReference type="InterPro" id="IPR036097">
    <property type="entry name" value="HisK_dim/P_sf"/>
</dbReference>
<dbReference type="SUPFAM" id="SSF47384">
    <property type="entry name" value="Homodimeric domain of signal transducing histidine kinase"/>
    <property type="match status" value="1"/>
</dbReference>
<evidence type="ECO:0000259" key="7">
    <source>
        <dbReference type="PROSITE" id="PS50109"/>
    </source>
</evidence>